<evidence type="ECO:0000256" key="6">
    <source>
        <dbReference type="ARBA" id="ARBA00022723"/>
    </source>
</evidence>
<dbReference type="PROSITE" id="PS50004">
    <property type="entry name" value="C2"/>
    <property type="match status" value="1"/>
</dbReference>
<dbReference type="SUPFAM" id="SSF49562">
    <property type="entry name" value="C2 domain (Calcium/lipid-binding domain, CaLB)"/>
    <property type="match status" value="1"/>
</dbReference>
<keyword evidence="14" id="KW-1185">Reference proteome</keyword>
<dbReference type="GO" id="GO:0005634">
    <property type="term" value="C:nucleus"/>
    <property type="evidence" value="ECO:0007669"/>
    <property type="project" value="UniProtKB-SubCell"/>
</dbReference>
<dbReference type="GO" id="GO:0046872">
    <property type="term" value="F:metal ion binding"/>
    <property type="evidence" value="ECO:0007669"/>
    <property type="project" value="UniProtKB-KW"/>
</dbReference>
<keyword evidence="5" id="KW-0938">Abscisic acid signaling pathway</keyword>
<evidence type="ECO:0000256" key="2">
    <source>
        <dbReference type="ARBA" id="ARBA00004236"/>
    </source>
</evidence>
<dbReference type="Proteomes" id="UP000030748">
    <property type="component" value="Unassembled WGS sequence"/>
</dbReference>
<evidence type="ECO:0000256" key="8">
    <source>
        <dbReference type="ARBA" id="ARBA00023121"/>
    </source>
</evidence>
<name>A0A022QIT5_ERYGU</name>
<evidence type="ECO:0000313" key="14">
    <source>
        <dbReference type="Proteomes" id="UP000030748"/>
    </source>
</evidence>
<dbReference type="PANTHER" id="PTHR45933:SF45">
    <property type="entry name" value="C2 DOMAIN-CONTAINING PROTEIN"/>
    <property type="match status" value="1"/>
</dbReference>
<protein>
    <recommendedName>
        <fullName evidence="12">C2 domain-containing protein</fullName>
    </recommendedName>
</protein>
<dbReference type="PANTHER" id="PTHR45933">
    <property type="entry name" value="PROTEIN C2-DOMAIN ABA-RELATED 4"/>
    <property type="match status" value="1"/>
</dbReference>
<evidence type="ECO:0000256" key="11">
    <source>
        <dbReference type="ARBA" id="ARBA00024037"/>
    </source>
</evidence>
<dbReference type="InterPro" id="IPR000008">
    <property type="entry name" value="C2_dom"/>
</dbReference>
<proteinExistence type="inferred from homology"/>
<evidence type="ECO:0000256" key="1">
    <source>
        <dbReference type="ARBA" id="ARBA00004123"/>
    </source>
</evidence>
<evidence type="ECO:0000313" key="13">
    <source>
        <dbReference type="EMBL" id="EYU28612.1"/>
    </source>
</evidence>
<dbReference type="Pfam" id="PF00168">
    <property type="entry name" value="C2"/>
    <property type="match status" value="1"/>
</dbReference>
<gene>
    <name evidence="13" type="ORF">MIMGU_mgv1a018724mg</name>
</gene>
<dbReference type="GO" id="GO:0009738">
    <property type="term" value="P:abscisic acid-activated signaling pathway"/>
    <property type="evidence" value="ECO:0007669"/>
    <property type="project" value="UniProtKB-KW"/>
</dbReference>
<keyword evidence="8" id="KW-0446">Lipid-binding</keyword>
<keyword evidence="10" id="KW-0539">Nucleus</keyword>
<dbReference type="GO" id="GO:0008289">
    <property type="term" value="F:lipid binding"/>
    <property type="evidence" value="ECO:0007669"/>
    <property type="project" value="UniProtKB-KW"/>
</dbReference>
<sequence>MTQKVETRVATKDVNPEWDEDLTILNPNESHPVSLIVYDDNKLSDEKMGEAEFDIGPLVQAAKINPNGLPNDTIVTRILPSSSNCLAKESSIFWEDGVVKQDMRLRLKNVECGEIEIQIRWIF</sequence>
<evidence type="ECO:0000256" key="5">
    <source>
        <dbReference type="ARBA" id="ARBA00022682"/>
    </source>
</evidence>
<accession>A0A022QIT5</accession>
<dbReference type="EMBL" id="KI631357">
    <property type="protein sequence ID" value="EYU28612.1"/>
    <property type="molecule type" value="Genomic_DNA"/>
</dbReference>
<evidence type="ECO:0000259" key="12">
    <source>
        <dbReference type="PROSITE" id="PS50004"/>
    </source>
</evidence>
<dbReference type="GO" id="GO:0005886">
    <property type="term" value="C:plasma membrane"/>
    <property type="evidence" value="ECO:0007669"/>
    <property type="project" value="UniProtKB-SubCell"/>
</dbReference>
<evidence type="ECO:0000256" key="3">
    <source>
        <dbReference type="ARBA" id="ARBA00022468"/>
    </source>
</evidence>
<dbReference type="GO" id="GO:0005096">
    <property type="term" value="F:GTPase activator activity"/>
    <property type="evidence" value="ECO:0007669"/>
    <property type="project" value="UniProtKB-KW"/>
</dbReference>
<evidence type="ECO:0000256" key="4">
    <source>
        <dbReference type="ARBA" id="ARBA00022475"/>
    </source>
</evidence>
<keyword evidence="6" id="KW-0479">Metal-binding</keyword>
<organism evidence="13 14">
    <name type="scientific">Erythranthe guttata</name>
    <name type="common">Yellow monkey flower</name>
    <name type="synonym">Mimulus guttatus</name>
    <dbReference type="NCBI Taxonomy" id="4155"/>
    <lineage>
        <taxon>Eukaryota</taxon>
        <taxon>Viridiplantae</taxon>
        <taxon>Streptophyta</taxon>
        <taxon>Embryophyta</taxon>
        <taxon>Tracheophyta</taxon>
        <taxon>Spermatophyta</taxon>
        <taxon>Magnoliopsida</taxon>
        <taxon>eudicotyledons</taxon>
        <taxon>Gunneridae</taxon>
        <taxon>Pentapetalae</taxon>
        <taxon>asterids</taxon>
        <taxon>lamiids</taxon>
        <taxon>Lamiales</taxon>
        <taxon>Phrymaceae</taxon>
        <taxon>Erythranthe</taxon>
    </lineage>
</organism>
<evidence type="ECO:0000256" key="7">
    <source>
        <dbReference type="ARBA" id="ARBA00022837"/>
    </source>
</evidence>
<keyword evidence="9" id="KW-0472">Membrane</keyword>
<keyword evidence="3" id="KW-0343">GTPase activation</keyword>
<keyword evidence="4" id="KW-1003">Cell membrane</keyword>
<comment type="subcellular location">
    <subcellularLocation>
        <location evidence="2">Cell membrane</location>
    </subcellularLocation>
    <subcellularLocation>
        <location evidence="1">Nucleus</location>
    </subcellularLocation>
</comment>
<dbReference type="AlphaFoldDB" id="A0A022QIT5"/>
<dbReference type="STRING" id="4155.A0A022QIT5"/>
<dbReference type="InterPro" id="IPR035892">
    <property type="entry name" value="C2_domain_sf"/>
</dbReference>
<comment type="similarity">
    <text evidence="11">Belongs to the plant CAR protein family.</text>
</comment>
<keyword evidence="7" id="KW-0106">Calcium</keyword>
<feature type="domain" description="C2" evidence="12">
    <location>
        <begin position="1"/>
        <end position="68"/>
    </location>
</feature>
<evidence type="ECO:0000256" key="10">
    <source>
        <dbReference type="ARBA" id="ARBA00023242"/>
    </source>
</evidence>
<dbReference type="Gene3D" id="2.60.40.150">
    <property type="entry name" value="C2 domain"/>
    <property type="match status" value="1"/>
</dbReference>
<evidence type="ECO:0000256" key="9">
    <source>
        <dbReference type="ARBA" id="ARBA00023136"/>
    </source>
</evidence>
<dbReference type="InterPro" id="IPR044562">
    <property type="entry name" value="CAR1-11"/>
</dbReference>
<reference evidence="13 14" key="1">
    <citation type="journal article" date="2013" name="Proc. Natl. Acad. Sci. U.S.A.">
        <title>Fine-scale variation in meiotic recombination in Mimulus inferred from population shotgun sequencing.</title>
        <authorList>
            <person name="Hellsten U."/>
            <person name="Wright K.M."/>
            <person name="Jenkins J."/>
            <person name="Shu S."/>
            <person name="Yuan Y."/>
            <person name="Wessler S.R."/>
            <person name="Schmutz J."/>
            <person name="Willis J.H."/>
            <person name="Rokhsar D.S."/>
        </authorList>
    </citation>
    <scope>NUCLEOTIDE SEQUENCE [LARGE SCALE GENOMIC DNA]</scope>
    <source>
        <strain evidence="14">cv. DUN x IM62</strain>
    </source>
</reference>